<dbReference type="HOGENOM" id="CLU_3221559_0_0_11"/>
<dbReference type="AlphaFoldDB" id="U7V5R1"/>
<reference evidence="1 2" key="1">
    <citation type="submission" date="2013-08" db="EMBL/GenBank/DDBJ databases">
        <authorList>
            <person name="Weinstock G."/>
            <person name="Sodergren E."/>
            <person name="Wylie T."/>
            <person name="Fulton L."/>
            <person name="Fulton R."/>
            <person name="Fronick C."/>
            <person name="O'Laughlin M."/>
            <person name="Godfrey J."/>
            <person name="Miner T."/>
            <person name="Herter B."/>
            <person name="Appelbaum E."/>
            <person name="Cordes M."/>
            <person name="Lek S."/>
            <person name="Wollam A."/>
            <person name="Pepin K.H."/>
            <person name="Palsikar V.B."/>
            <person name="Mitreva M."/>
            <person name="Wilson R.K."/>
        </authorList>
    </citation>
    <scope>NUCLEOTIDE SEQUENCE [LARGE SCALE GENOMIC DNA]</scope>
    <source>
        <strain evidence="1 2">F0184</strain>
    </source>
</reference>
<evidence type="ECO:0000313" key="2">
    <source>
        <dbReference type="Proteomes" id="UP000017174"/>
    </source>
</evidence>
<comment type="caution">
    <text evidence="1">The sequence shown here is derived from an EMBL/GenBank/DDBJ whole genome shotgun (WGS) entry which is preliminary data.</text>
</comment>
<proteinExistence type="predicted"/>
<sequence>MLSLCVEGEVLPAVGCGRHFKNSPIVTLRYLVSKEYYILCWRNT</sequence>
<protein>
    <submittedName>
        <fullName evidence="1">Uncharacterized protein</fullName>
    </submittedName>
</protein>
<name>U7V5R1_9MICC</name>
<dbReference type="EMBL" id="AXZG01000022">
    <property type="protein sequence ID" value="ERT66875.1"/>
    <property type="molecule type" value="Genomic_DNA"/>
</dbReference>
<accession>U7V5R1</accession>
<organism evidence="1 2">
    <name type="scientific">Rothia aeria F0184</name>
    <dbReference type="NCBI Taxonomy" id="888019"/>
    <lineage>
        <taxon>Bacteria</taxon>
        <taxon>Bacillati</taxon>
        <taxon>Actinomycetota</taxon>
        <taxon>Actinomycetes</taxon>
        <taxon>Micrococcales</taxon>
        <taxon>Micrococcaceae</taxon>
        <taxon>Rothia</taxon>
    </lineage>
</organism>
<dbReference type="Proteomes" id="UP000017174">
    <property type="component" value="Unassembled WGS sequence"/>
</dbReference>
<evidence type="ECO:0000313" key="1">
    <source>
        <dbReference type="EMBL" id="ERT66875.1"/>
    </source>
</evidence>
<gene>
    <name evidence="1" type="ORF">HMPREF0742_00726</name>
</gene>